<keyword evidence="4 5" id="KW-0479">Metal-binding</keyword>
<sequence>MQLQQVLANLDEWLEPWRYKDYAPNGLQVEGRAQVKRIVCGVTASQALIDAAIERQADAILVHHGYFWKGEDVRLVGMKRQRVAKLLQHDISLIAYHLPLDAHPELGNNARLAAVLGLEVAGQSGDQGLLWHGSWPPAGSAREFADHLSQVLGRNALLLGDENQQVSRVAWCTGGAQGFFEEAIRLGVTAFVTGEVSEQCFHLAAEYGVAFIAAGHHATERYGIAALGEKLSHLHGISVEFVDLFNPV</sequence>
<dbReference type="KEGG" id="amah:DLM_3368"/>
<comment type="similarity">
    <text evidence="1">Belongs to the GTP cyclohydrolase I type 2/NIF3 family.</text>
</comment>
<keyword evidence="7" id="KW-1185">Reference proteome</keyword>
<evidence type="ECO:0000256" key="2">
    <source>
        <dbReference type="ARBA" id="ARBA00011643"/>
    </source>
</evidence>
<protein>
    <recommendedName>
        <fullName evidence="3">GTP cyclohydrolase 1 type 2 homolog</fullName>
    </recommendedName>
</protein>
<dbReference type="RefSeq" id="WP_089085896.1">
    <property type="nucleotide sequence ID" value="NZ_AP018823.1"/>
</dbReference>
<gene>
    <name evidence="6" type="ORF">DLM_3368</name>
</gene>
<dbReference type="AlphaFoldDB" id="A0A3G9GGG5"/>
<accession>A0A3G9GGG5</accession>
<dbReference type="STRING" id="332411.VI06_10050"/>
<dbReference type="Pfam" id="PF01784">
    <property type="entry name" value="DUF34_NIF3"/>
    <property type="match status" value="1"/>
</dbReference>
<evidence type="ECO:0000256" key="1">
    <source>
        <dbReference type="ARBA" id="ARBA00006964"/>
    </source>
</evidence>
<feature type="binding site" evidence="5">
    <location>
        <position position="63"/>
    </location>
    <ligand>
        <name>a divalent metal cation</name>
        <dbReference type="ChEBI" id="CHEBI:60240"/>
        <label>1</label>
    </ligand>
</feature>
<feature type="binding site" evidence="5">
    <location>
        <position position="216"/>
    </location>
    <ligand>
        <name>a divalent metal cation</name>
        <dbReference type="ChEBI" id="CHEBI:60240"/>
        <label>1</label>
    </ligand>
</feature>
<evidence type="ECO:0000313" key="6">
    <source>
        <dbReference type="EMBL" id="BBF86958.1"/>
    </source>
</evidence>
<dbReference type="InterPro" id="IPR002678">
    <property type="entry name" value="DUF34/NIF3"/>
</dbReference>
<dbReference type="Proteomes" id="UP000198290">
    <property type="component" value="Chromosome"/>
</dbReference>
<dbReference type="OrthoDB" id="9800881at2"/>
<dbReference type="InterPro" id="IPR036069">
    <property type="entry name" value="DUF34/NIF3_sf"/>
</dbReference>
<evidence type="ECO:0000256" key="4">
    <source>
        <dbReference type="ARBA" id="ARBA00022723"/>
    </source>
</evidence>
<dbReference type="PANTHER" id="PTHR13799:SF14">
    <property type="entry name" value="GTP CYCLOHYDROLASE 1 TYPE 2 HOMOLOG"/>
    <property type="match status" value="1"/>
</dbReference>
<dbReference type="EMBL" id="AP018823">
    <property type="protein sequence ID" value="BBF86958.1"/>
    <property type="molecule type" value="Genomic_DNA"/>
</dbReference>
<evidence type="ECO:0000256" key="5">
    <source>
        <dbReference type="PIRSR" id="PIRSR602678-1"/>
    </source>
</evidence>
<feature type="binding site" evidence="5">
    <location>
        <position position="64"/>
    </location>
    <ligand>
        <name>a divalent metal cation</name>
        <dbReference type="ChEBI" id="CHEBI:60240"/>
        <label>2</label>
    </ligand>
</feature>
<proteinExistence type="inferred from homology"/>
<feature type="binding site" evidence="5">
    <location>
        <position position="101"/>
    </location>
    <ligand>
        <name>a divalent metal cation</name>
        <dbReference type="ChEBI" id="CHEBI:60240"/>
        <label>1</label>
    </ligand>
</feature>
<dbReference type="GO" id="GO:0005737">
    <property type="term" value="C:cytoplasm"/>
    <property type="evidence" value="ECO:0007669"/>
    <property type="project" value="TreeGrafter"/>
</dbReference>
<dbReference type="FunFam" id="3.40.1390.30:FF:000002">
    <property type="entry name" value="Nif3-like dinuclear metal center protein"/>
    <property type="match status" value="1"/>
</dbReference>
<feature type="binding site" evidence="5">
    <location>
        <position position="220"/>
    </location>
    <ligand>
        <name>a divalent metal cation</name>
        <dbReference type="ChEBI" id="CHEBI:60240"/>
        <label>1</label>
    </ligand>
</feature>
<organism evidence="6 7">
    <name type="scientific">Aquitalea magnusonii</name>
    <dbReference type="NCBI Taxonomy" id="332411"/>
    <lineage>
        <taxon>Bacteria</taxon>
        <taxon>Pseudomonadati</taxon>
        <taxon>Pseudomonadota</taxon>
        <taxon>Betaproteobacteria</taxon>
        <taxon>Neisseriales</taxon>
        <taxon>Chromobacteriaceae</taxon>
        <taxon>Aquitalea</taxon>
    </lineage>
</organism>
<name>A0A3G9GGG5_9NEIS</name>
<comment type="subunit">
    <text evidence="2">Homohexamer.</text>
</comment>
<dbReference type="SUPFAM" id="SSF102705">
    <property type="entry name" value="NIF3 (NGG1p interacting factor 3)-like"/>
    <property type="match status" value="1"/>
</dbReference>
<reference evidence="6 7" key="2">
    <citation type="journal article" date="2017" name="Genome Announc.">
        <title>Draft genome sequence of Aquitalea magnusonii strain H3, a plant growth-promoting bacterium of duckweed Lemna minor.</title>
        <authorList>
            <person name="Ishizawa H."/>
            <person name="Kuroda M."/>
            <person name="Ike M."/>
        </authorList>
    </citation>
    <scope>NUCLEOTIDE SEQUENCE [LARGE SCALE GENOMIC DNA]</scope>
    <source>
        <strain evidence="6 7">H3</strain>
    </source>
</reference>
<reference evidence="7" key="3">
    <citation type="journal article" date="2017" name="Plant Physiol. Biochem.">
        <title>Differential oxidative and antioxidative response of duckweed Lemna minor toward plant growth promoting/inhibiting bacteria.</title>
        <authorList>
            <person name="Ishizawa H."/>
            <person name="Kuroda M."/>
            <person name="Morikawa M."/>
            <person name="Ike M."/>
        </authorList>
    </citation>
    <scope>NUCLEOTIDE SEQUENCE [LARGE SCALE GENOMIC DNA]</scope>
    <source>
        <strain evidence="7">H3</strain>
    </source>
</reference>
<dbReference type="Gene3D" id="3.40.1390.30">
    <property type="entry name" value="NIF3 (NGG1p interacting factor 3)-like"/>
    <property type="match status" value="2"/>
</dbReference>
<dbReference type="PANTHER" id="PTHR13799">
    <property type="entry name" value="NGG1 INTERACTING FACTOR 3"/>
    <property type="match status" value="1"/>
</dbReference>
<evidence type="ECO:0000256" key="3">
    <source>
        <dbReference type="ARBA" id="ARBA00022112"/>
    </source>
</evidence>
<dbReference type="NCBIfam" id="TIGR00486">
    <property type="entry name" value="YbgI_SA1388"/>
    <property type="match status" value="1"/>
</dbReference>
<dbReference type="GO" id="GO:0046872">
    <property type="term" value="F:metal ion binding"/>
    <property type="evidence" value="ECO:0007669"/>
    <property type="project" value="UniProtKB-KW"/>
</dbReference>
<reference evidence="7" key="1">
    <citation type="journal article" date="2017" name="Biotechnol. Biofuels">
        <title>Evaluation of environmental bacterial communities as a factor affecting the growth of duckweed Lemna minor.</title>
        <authorList>
            <person name="Ishizawa H."/>
            <person name="Kuroda M."/>
            <person name="Morikawa M."/>
            <person name="Ike M."/>
        </authorList>
    </citation>
    <scope>NUCLEOTIDE SEQUENCE [LARGE SCALE GENOMIC DNA]</scope>
    <source>
        <strain evidence="7">H3</strain>
    </source>
</reference>
<evidence type="ECO:0000313" key="7">
    <source>
        <dbReference type="Proteomes" id="UP000198290"/>
    </source>
</evidence>